<dbReference type="AlphaFoldDB" id="A0A5B8FIQ1"/>
<feature type="domain" description="Luciferase-like" evidence="7">
    <location>
        <begin position="38"/>
        <end position="390"/>
    </location>
</feature>
<keyword evidence="1 6" id="KW-0285">Flavoprotein</keyword>
<dbReference type="GO" id="GO:0004497">
    <property type="term" value="F:monooxygenase activity"/>
    <property type="evidence" value="ECO:0007669"/>
    <property type="project" value="UniProtKB-KW"/>
</dbReference>
<evidence type="ECO:0000256" key="5">
    <source>
        <dbReference type="ARBA" id="ARBA00033748"/>
    </source>
</evidence>
<feature type="binding site" evidence="6">
    <location>
        <position position="233"/>
    </location>
    <ligand>
        <name>FMN</name>
        <dbReference type="ChEBI" id="CHEBI:58210"/>
    </ligand>
</feature>
<evidence type="ECO:0000256" key="4">
    <source>
        <dbReference type="ARBA" id="ARBA00023033"/>
    </source>
</evidence>
<proteinExistence type="inferred from homology"/>
<dbReference type="InterPro" id="IPR051260">
    <property type="entry name" value="Diverse_substr_monoxygenases"/>
</dbReference>
<dbReference type="Gene3D" id="3.20.20.30">
    <property type="entry name" value="Luciferase-like domain"/>
    <property type="match status" value="1"/>
</dbReference>
<evidence type="ECO:0000256" key="6">
    <source>
        <dbReference type="PIRSR" id="PIRSR000337-1"/>
    </source>
</evidence>
<gene>
    <name evidence="8" type="ORF">FDP22_17155</name>
</gene>
<comment type="similarity">
    <text evidence="5">Belongs to the NtaA/SnaA/DszA monooxygenase family.</text>
</comment>
<sequence>MSLPLSRKMHLVAYLKTGPTALHPGGWRHPEARLDDILEPARYEHIARVLEDACFDGCFFADLQGLYDIHKGGFETYVQQGGQISFLDPMTVLPIMARATSRLGLGATLSTTLLNPYHIARSLLSLDVLSKGRVAWNVVTSATELEAQNYGLEALPPKDTRYDHADEVVEACLKLWKSWDPDAFVLDKARGIFADPSRVHYANYAGRTVRTRGPLSIPQSAQGHPVLMQAGASDRGREFAARWAEVIFAAQRGIADMTAFRADIHARMARYGRAPGDTAILVQTTCIVGETDAIAQEKAEFVNALIEDELALASTSSSVGVDMSRYREGEALEKLMGNQGMAGSLQLVEQAQRDEKISVTEAAKRRQPNLIVGAPATVADRMEEMFRAGACDGFVLTPVTHPSSHEAFARSVVPELQRRGLMRTHYRTSTLREHLRDAG</sequence>
<dbReference type="GO" id="GO:0016705">
    <property type="term" value="F:oxidoreductase activity, acting on paired donors, with incorporation or reduction of molecular oxygen"/>
    <property type="evidence" value="ECO:0007669"/>
    <property type="project" value="InterPro"/>
</dbReference>
<feature type="binding site" evidence="6">
    <location>
        <position position="162"/>
    </location>
    <ligand>
        <name>FMN</name>
        <dbReference type="ChEBI" id="CHEBI:58210"/>
    </ligand>
</feature>
<keyword evidence="3 8" id="KW-0560">Oxidoreductase</keyword>
<evidence type="ECO:0000256" key="2">
    <source>
        <dbReference type="ARBA" id="ARBA00022643"/>
    </source>
</evidence>
<dbReference type="SUPFAM" id="SSF51679">
    <property type="entry name" value="Bacterial luciferase-like"/>
    <property type="match status" value="1"/>
</dbReference>
<dbReference type="InterPro" id="IPR036661">
    <property type="entry name" value="Luciferase-like_sf"/>
</dbReference>
<evidence type="ECO:0000259" key="7">
    <source>
        <dbReference type="Pfam" id="PF00296"/>
    </source>
</evidence>
<reference evidence="8 9" key="1">
    <citation type="submission" date="2019-06" db="EMBL/GenBank/DDBJ databases">
        <title>Genome sequence of Rhodobacteraceae bacterium D4M1.</title>
        <authorList>
            <person name="Cao J."/>
        </authorList>
    </citation>
    <scope>NUCLEOTIDE SEQUENCE [LARGE SCALE GENOMIC DNA]</scope>
    <source>
        <strain evidence="8 9">D4M1</strain>
    </source>
</reference>
<dbReference type="Proteomes" id="UP000305888">
    <property type="component" value="Chromosome"/>
</dbReference>
<dbReference type="EC" id="1.14.-.-" evidence="8"/>
<feature type="binding site" evidence="6">
    <location>
        <position position="62"/>
    </location>
    <ligand>
        <name>FMN</name>
        <dbReference type="ChEBI" id="CHEBI:58210"/>
    </ligand>
</feature>
<evidence type="ECO:0000256" key="1">
    <source>
        <dbReference type="ARBA" id="ARBA00022630"/>
    </source>
</evidence>
<feature type="binding site" evidence="6">
    <location>
        <position position="108"/>
    </location>
    <ligand>
        <name>FMN</name>
        <dbReference type="ChEBI" id="CHEBI:58210"/>
    </ligand>
</feature>
<evidence type="ECO:0000313" key="9">
    <source>
        <dbReference type="Proteomes" id="UP000305888"/>
    </source>
</evidence>
<organism evidence="8 9">
    <name type="scientific">Paroceanicella profunda</name>
    <dbReference type="NCBI Taxonomy" id="2579971"/>
    <lineage>
        <taxon>Bacteria</taxon>
        <taxon>Pseudomonadati</taxon>
        <taxon>Pseudomonadota</taxon>
        <taxon>Alphaproteobacteria</taxon>
        <taxon>Rhodobacterales</taxon>
        <taxon>Paracoccaceae</taxon>
        <taxon>Paroceanicella</taxon>
    </lineage>
</organism>
<accession>A0A5B8FIQ1</accession>
<dbReference type="KEGG" id="ppru:FDP22_17155"/>
<evidence type="ECO:0000313" key="8">
    <source>
        <dbReference type="EMBL" id="QDL93358.1"/>
    </source>
</evidence>
<dbReference type="PANTHER" id="PTHR30011:SF16">
    <property type="entry name" value="C2H2 FINGER DOMAIN TRANSCRIPTION FACTOR (EUROFUNG)-RELATED"/>
    <property type="match status" value="1"/>
</dbReference>
<dbReference type="NCBIfam" id="TIGR03860">
    <property type="entry name" value="FMN_nitrolo"/>
    <property type="match status" value="1"/>
</dbReference>
<protein>
    <submittedName>
        <fullName evidence="8">NtaA/DmoA family FMN-dependent monooxygenase</fullName>
        <ecNumber evidence="8">1.14.-.-</ecNumber>
    </submittedName>
</protein>
<dbReference type="InterPro" id="IPR016215">
    <property type="entry name" value="NTA_MOA"/>
</dbReference>
<dbReference type="CDD" id="cd01095">
    <property type="entry name" value="Nitrilotriacetate_monoxgenase"/>
    <property type="match status" value="1"/>
</dbReference>
<dbReference type="InterPro" id="IPR011251">
    <property type="entry name" value="Luciferase-like_dom"/>
</dbReference>
<evidence type="ECO:0000256" key="3">
    <source>
        <dbReference type="ARBA" id="ARBA00023002"/>
    </source>
</evidence>
<keyword evidence="9" id="KW-1185">Reference proteome</keyword>
<keyword evidence="2 6" id="KW-0288">FMN</keyword>
<dbReference type="EMBL" id="CP040818">
    <property type="protein sequence ID" value="QDL93358.1"/>
    <property type="molecule type" value="Genomic_DNA"/>
</dbReference>
<dbReference type="OrthoDB" id="9779442at2"/>
<dbReference type="PIRSF" id="PIRSF000337">
    <property type="entry name" value="NTA_MOA"/>
    <property type="match status" value="1"/>
</dbReference>
<dbReference type="Pfam" id="PF00296">
    <property type="entry name" value="Bac_luciferase"/>
    <property type="match status" value="1"/>
</dbReference>
<dbReference type="RefSeq" id="WP_138576003.1">
    <property type="nucleotide sequence ID" value="NZ_CP040818.1"/>
</dbReference>
<dbReference type="PANTHER" id="PTHR30011">
    <property type="entry name" value="ALKANESULFONATE MONOOXYGENASE-RELATED"/>
    <property type="match status" value="1"/>
</dbReference>
<keyword evidence="4 8" id="KW-0503">Monooxygenase</keyword>
<name>A0A5B8FIQ1_9RHOB</name>